<dbReference type="InterPro" id="IPR036514">
    <property type="entry name" value="SGNH_hydro_sf"/>
</dbReference>
<evidence type="ECO:0000259" key="1">
    <source>
        <dbReference type="Pfam" id="PF13472"/>
    </source>
</evidence>
<proteinExistence type="predicted"/>
<dbReference type="RefSeq" id="WP_105047039.1">
    <property type="nucleotide sequence ID" value="NZ_CP150662.1"/>
</dbReference>
<reference evidence="2 3" key="1">
    <citation type="submission" date="2016-12" db="EMBL/GenBank/DDBJ databases">
        <title>Trade-off between light-utilization and light-protection in marine flavobacteria.</title>
        <authorList>
            <person name="Kumagai Y."/>
            <person name="Yoshizawa S."/>
            <person name="Kogure K."/>
            <person name="Iwasaki W."/>
        </authorList>
    </citation>
    <scope>NUCLEOTIDE SEQUENCE [LARGE SCALE GENOMIC DNA]</scope>
    <source>
        <strain evidence="2 3">KCTC 22729</strain>
    </source>
</reference>
<evidence type="ECO:0000313" key="3">
    <source>
        <dbReference type="Proteomes" id="UP000237608"/>
    </source>
</evidence>
<dbReference type="Proteomes" id="UP000237608">
    <property type="component" value="Unassembled WGS sequence"/>
</dbReference>
<dbReference type="PANTHER" id="PTHR30383">
    <property type="entry name" value="THIOESTERASE 1/PROTEASE 1/LYSOPHOSPHOLIPASE L1"/>
    <property type="match status" value="1"/>
</dbReference>
<sequence>MMKSKLLIIALFWALNFSAQRYILDSILPIHGRVIHQEENQLQFALESPYFNSFFKRMDSIFEGKKDKLHIFHIGGSHIQADIYSNKLRTYLQNTNDVSMAQRGFIFPFHLAKTNNPSNYKISGTRDKWKGYRCSVTDSVAWGLSGISAAFREKSDTIYIKANHKNHTKNSYKFDKFRLFYNTWKNDYDIRFLDSTLVISDTVNADVFYKEYQFSSEVDSIAIAIQLKDSTIVNPEFLFMGAELMNSNPGIEYTSIGVNGASFAFYNRSAYFEKQLQLYKPDLFIISIGTNDAYMPKSQFDGEKFKSYYESFIQMIQRVNPNCAILLTVPNDSYYRRKIPNPNTATQQKIIYEIAQKYQMAVWDFYKIMGGFGSSNKWYQRKLMPRDRVHFTYLGYQIKADLLLNAFIDAWSKATNRDKEKLLNHYKNLYE</sequence>
<dbReference type="AlphaFoldDB" id="A0A2S7WE33"/>
<dbReference type="InterPro" id="IPR013830">
    <property type="entry name" value="SGNH_hydro"/>
</dbReference>
<protein>
    <recommendedName>
        <fullName evidence="1">SGNH hydrolase-type esterase domain-containing protein</fullName>
    </recommendedName>
</protein>
<dbReference type="InterPro" id="IPR051532">
    <property type="entry name" value="Ester_Hydrolysis_Enzymes"/>
</dbReference>
<dbReference type="Gene3D" id="3.40.50.1110">
    <property type="entry name" value="SGNH hydrolase"/>
    <property type="match status" value="1"/>
</dbReference>
<comment type="caution">
    <text evidence="2">The sequence shown here is derived from an EMBL/GenBank/DDBJ whole genome shotgun (WGS) entry which is preliminary data.</text>
</comment>
<gene>
    <name evidence="2" type="ORF">BTO13_11940</name>
</gene>
<dbReference type="SUPFAM" id="SSF52266">
    <property type="entry name" value="SGNH hydrolase"/>
    <property type="match status" value="1"/>
</dbReference>
<dbReference type="Pfam" id="PF13472">
    <property type="entry name" value="Lipase_GDSL_2"/>
    <property type="match status" value="1"/>
</dbReference>
<organism evidence="2 3">
    <name type="scientific">Polaribacter gangjinensis</name>
    <dbReference type="NCBI Taxonomy" id="574710"/>
    <lineage>
        <taxon>Bacteria</taxon>
        <taxon>Pseudomonadati</taxon>
        <taxon>Bacteroidota</taxon>
        <taxon>Flavobacteriia</taxon>
        <taxon>Flavobacteriales</taxon>
        <taxon>Flavobacteriaceae</taxon>
    </lineage>
</organism>
<dbReference type="OrthoDB" id="9764375at2"/>
<feature type="domain" description="SGNH hydrolase-type esterase" evidence="1">
    <location>
        <begin position="248"/>
        <end position="398"/>
    </location>
</feature>
<name>A0A2S7WE33_9FLAO</name>
<dbReference type="EMBL" id="MSCL01000001">
    <property type="protein sequence ID" value="PQJ75888.1"/>
    <property type="molecule type" value="Genomic_DNA"/>
</dbReference>
<evidence type="ECO:0000313" key="2">
    <source>
        <dbReference type="EMBL" id="PQJ75888.1"/>
    </source>
</evidence>
<accession>A0A2S7WE33</accession>
<dbReference type="GO" id="GO:0016788">
    <property type="term" value="F:hydrolase activity, acting on ester bonds"/>
    <property type="evidence" value="ECO:0007669"/>
    <property type="project" value="UniProtKB-ARBA"/>
</dbReference>
<dbReference type="PANTHER" id="PTHR30383:SF29">
    <property type="entry name" value="SGNH HYDROLASE-TYPE ESTERASE DOMAIN-CONTAINING PROTEIN"/>
    <property type="match status" value="1"/>
</dbReference>
<keyword evidence="3" id="KW-1185">Reference proteome</keyword>
<dbReference type="Gene3D" id="2.60.120.1360">
    <property type="match status" value="1"/>
</dbReference>